<organism evidence="2 3">
    <name type="scientific">Vitrella brassicaformis (strain CCMP3155)</name>
    <dbReference type="NCBI Taxonomy" id="1169540"/>
    <lineage>
        <taxon>Eukaryota</taxon>
        <taxon>Sar</taxon>
        <taxon>Alveolata</taxon>
        <taxon>Colpodellida</taxon>
        <taxon>Vitrellaceae</taxon>
        <taxon>Vitrella</taxon>
    </lineage>
</organism>
<feature type="compositionally biased region" description="Basic and acidic residues" evidence="1">
    <location>
        <begin position="136"/>
        <end position="149"/>
    </location>
</feature>
<protein>
    <submittedName>
        <fullName evidence="2">Uncharacterized protein</fullName>
    </submittedName>
</protein>
<dbReference type="Proteomes" id="UP000041254">
    <property type="component" value="Unassembled WGS sequence"/>
</dbReference>
<evidence type="ECO:0000313" key="3">
    <source>
        <dbReference type="Proteomes" id="UP000041254"/>
    </source>
</evidence>
<feature type="region of interest" description="Disordered" evidence="1">
    <location>
        <begin position="79"/>
        <end position="102"/>
    </location>
</feature>
<evidence type="ECO:0000313" key="2">
    <source>
        <dbReference type="EMBL" id="CEM34321.1"/>
    </source>
</evidence>
<name>A0A0G4GU62_VITBC</name>
<feature type="compositionally biased region" description="Low complexity" evidence="1">
    <location>
        <begin position="211"/>
        <end position="220"/>
    </location>
</feature>
<feature type="region of interest" description="Disordered" evidence="1">
    <location>
        <begin position="198"/>
        <end position="254"/>
    </location>
</feature>
<feature type="compositionally biased region" description="Gly residues" evidence="1">
    <location>
        <begin position="83"/>
        <end position="101"/>
    </location>
</feature>
<gene>
    <name evidence="2" type="ORF">Vbra_10340</name>
</gene>
<feature type="region of interest" description="Disordered" evidence="1">
    <location>
        <begin position="132"/>
        <end position="181"/>
    </location>
</feature>
<dbReference type="EMBL" id="CDMY01000821">
    <property type="protein sequence ID" value="CEM34321.1"/>
    <property type="molecule type" value="Genomic_DNA"/>
</dbReference>
<proteinExistence type="predicted"/>
<dbReference type="AlphaFoldDB" id="A0A0G4GU62"/>
<evidence type="ECO:0000256" key="1">
    <source>
        <dbReference type="SAM" id="MobiDB-lite"/>
    </source>
</evidence>
<dbReference type="VEuPathDB" id="CryptoDB:Vbra_10340"/>
<accession>A0A0G4GU62</accession>
<feature type="compositionally biased region" description="Low complexity" evidence="1">
    <location>
        <begin position="230"/>
        <end position="243"/>
    </location>
</feature>
<keyword evidence="3" id="KW-1185">Reference proteome</keyword>
<reference evidence="2 3" key="1">
    <citation type="submission" date="2014-11" db="EMBL/GenBank/DDBJ databases">
        <authorList>
            <person name="Zhu J."/>
            <person name="Qi W."/>
            <person name="Song R."/>
        </authorList>
    </citation>
    <scope>NUCLEOTIDE SEQUENCE [LARGE SCALE GENOMIC DNA]</scope>
</reference>
<feature type="compositionally biased region" description="Gly residues" evidence="1">
    <location>
        <begin position="169"/>
        <end position="181"/>
    </location>
</feature>
<sequence length="285" mass="28777">MLCELREAIEERWCRRMDGEDQRGALSLPIPRAGEGQTSAALFLEHDNTTTPSTATWSAAEALFGIPQHQAYAFASSAAPAGASGGASGGAPAGASGGASGGASAAAAVPSLYIPPAGTDAARALLLSLGSTTRKRPSESAERVKFEGRGRHRNHYQRKREASQIMGTGQPGGDAGEGAGQVGKWGEAEAWATIEAGEGAQGHGDGDGHSKTTPTAAAASAKKKGRAAKKTATGSAQRSVRSSRGSKGRGRGPAMDYSVEIDALFASYKTGGADGGRGQSLQGAP</sequence>
<dbReference type="InParanoid" id="A0A0G4GU62"/>